<dbReference type="InterPro" id="IPR029058">
    <property type="entry name" value="AB_hydrolase_fold"/>
</dbReference>
<proteinExistence type="predicted"/>
<reference evidence="4" key="1">
    <citation type="submission" date="2022-07" db="EMBL/GenBank/DDBJ databases">
        <title>Draft genome sequence of Zalerion maritima ATCC 34329, a (micro)plastics degrading marine fungus.</title>
        <authorList>
            <person name="Paco A."/>
            <person name="Goncalves M.F.M."/>
            <person name="Rocha-Santos T.A.P."/>
            <person name="Alves A."/>
        </authorList>
    </citation>
    <scope>NUCLEOTIDE SEQUENCE</scope>
    <source>
        <strain evidence="4">ATCC 34329</strain>
    </source>
</reference>
<accession>A0AAD5RXK9</accession>
<feature type="compositionally biased region" description="Polar residues" evidence="2">
    <location>
        <begin position="98"/>
        <end position="113"/>
    </location>
</feature>
<feature type="compositionally biased region" description="Low complexity" evidence="2">
    <location>
        <begin position="327"/>
        <end position="369"/>
    </location>
</feature>
<evidence type="ECO:0000313" key="4">
    <source>
        <dbReference type="EMBL" id="KAJ2906531.1"/>
    </source>
</evidence>
<dbReference type="InterPro" id="IPR050300">
    <property type="entry name" value="GDXG_lipolytic_enzyme"/>
</dbReference>
<dbReference type="GO" id="GO:0016787">
    <property type="term" value="F:hydrolase activity"/>
    <property type="evidence" value="ECO:0007669"/>
    <property type="project" value="UniProtKB-KW"/>
</dbReference>
<evidence type="ECO:0000256" key="1">
    <source>
        <dbReference type="ARBA" id="ARBA00022801"/>
    </source>
</evidence>
<dbReference type="EMBL" id="JAKWBI020000012">
    <property type="protein sequence ID" value="KAJ2906531.1"/>
    <property type="molecule type" value="Genomic_DNA"/>
</dbReference>
<gene>
    <name evidence="4" type="ORF">MKZ38_001174</name>
</gene>
<feature type="region of interest" description="Disordered" evidence="2">
    <location>
        <begin position="311"/>
        <end position="369"/>
    </location>
</feature>
<dbReference type="AlphaFoldDB" id="A0AAD5RXK9"/>
<dbReference type="PANTHER" id="PTHR48081">
    <property type="entry name" value="AB HYDROLASE SUPERFAMILY PROTEIN C4A8.06C"/>
    <property type="match status" value="1"/>
</dbReference>
<organism evidence="4 5">
    <name type="scientific">Zalerion maritima</name>
    <dbReference type="NCBI Taxonomy" id="339359"/>
    <lineage>
        <taxon>Eukaryota</taxon>
        <taxon>Fungi</taxon>
        <taxon>Dikarya</taxon>
        <taxon>Ascomycota</taxon>
        <taxon>Pezizomycotina</taxon>
        <taxon>Sordariomycetes</taxon>
        <taxon>Lulworthiomycetidae</taxon>
        <taxon>Lulworthiales</taxon>
        <taxon>Lulworthiaceae</taxon>
        <taxon>Zalerion</taxon>
    </lineage>
</organism>
<evidence type="ECO:0000259" key="3">
    <source>
        <dbReference type="Pfam" id="PF07859"/>
    </source>
</evidence>
<protein>
    <recommendedName>
        <fullName evidence="3">Alpha/beta hydrolase fold-3 domain-containing protein</fullName>
    </recommendedName>
</protein>
<dbReference type="PANTHER" id="PTHR48081:SF8">
    <property type="entry name" value="ALPHA_BETA HYDROLASE FOLD-3 DOMAIN-CONTAINING PROTEIN-RELATED"/>
    <property type="match status" value="1"/>
</dbReference>
<feature type="domain" description="Alpha/beta hydrolase fold-3" evidence="3">
    <location>
        <begin position="377"/>
        <end position="586"/>
    </location>
</feature>
<keyword evidence="1" id="KW-0378">Hydrolase</keyword>
<feature type="compositionally biased region" description="Low complexity" evidence="2">
    <location>
        <begin position="14"/>
        <end position="30"/>
    </location>
</feature>
<feature type="region of interest" description="Disordered" evidence="2">
    <location>
        <begin position="1"/>
        <end position="172"/>
    </location>
</feature>
<comment type="caution">
    <text evidence="4">The sequence shown here is derived from an EMBL/GenBank/DDBJ whole genome shotgun (WGS) entry which is preliminary data.</text>
</comment>
<feature type="region of interest" description="Disordered" evidence="2">
    <location>
        <begin position="253"/>
        <end position="292"/>
    </location>
</feature>
<evidence type="ECO:0000256" key="2">
    <source>
        <dbReference type="SAM" id="MobiDB-lite"/>
    </source>
</evidence>
<dbReference type="Proteomes" id="UP001201980">
    <property type="component" value="Unassembled WGS sequence"/>
</dbReference>
<feature type="compositionally biased region" description="Low complexity" evidence="2">
    <location>
        <begin position="122"/>
        <end position="146"/>
    </location>
</feature>
<dbReference type="SUPFAM" id="SSF53474">
    <property type="entry name" value="alpha/beta-Hydrolases"/>
    <property type="match status" value="1"/>
</dbReference>
<dbReference type="InterPro" id="IPR013094">
    <property type="entry name" value="AB_hydrolase_3"/>
</dbReference>
<keyword evidence="5" id="KW-1185">Reference proteome</keyword>
<evidence type="ECO:0000313" key="5">
    <source>
        <dbReference type="Proteomes" id="UP001201980"/>
    </source>
</evidence>
<feature type="compositionally biased region" description="Polar residues" evidence="2">
    <location>
        <begin position="47"/>
        <end position="65"/>
    </location>
</feature>
<dbReference type="Gene3D" id="3.40.50.1820">
    <property type="entry name" value="alpha/beta hydrolase"/>
    <property type="match status" value="1"/>
</dbReference>
<sequence>MTTSQDPKDVAGQSISGATPSASTSSSAQTRTPQCRPNQGIKKLGPSPSQVQLGISQTHSESNLNHMAVRPRHQSTQTLPPTRPTPVPIQSAIPGQPKTISAQSIPQVPSLSHAQAPRPRRIATASSSPISPSSSPTSSAPSASPSPTLPPVPASAVPEPLINPIPAITAPSTDQDISDFVLSRPPQIDRVWTDYELASPNLPKKKQPTILQRQPVYAREQRELLAIMTREGMPHFDLTSVNEVDDMEAAGPLRAQNDESMPEEEGADTEGQSPTLKIRTQGKGWHSGDISIQARDGFEIPVRWWERTTRATPRDTRHAQDSDSESECGSSSSSFSSGSNSESSGPGADTTSTNPPPAASSSSASTRRTSSCPETIVLYIHGGGLLVGEMDSEELSCRRILLSSSRAILPNLRIYSVGYRLMPTHPATTCLSDTLATFRYLRTMHPQAKFLLVGSSSGGELAAFVSQIAGRQHNIDGVVLRCPVTSDIFSGSSYLPPHLHPYHTSASPPFITCLSGFMRRETPRDGLSRMPVEALSEELEGLPRHYIQVTSNDTLYSDGLCYAKALKDAGVEVKIEVEAGWPHTFWLIAPELDPSIQADWRCLRGLEWVASSPREGGQRGV</sequence>
<name>A0AAD5RXK9_9PEZI</name>
<dbReference type="Pfam" id="PF07859">
    <property type="entry name" value="Abhydrolase_3"/>
    <property type="match status" value="1"/>
</dbReference>
<feature type="compositionally biased region" description="Basic and acidic residues" evidence="2">
    <location>
        <begin position="311"/>
        <end position="321"/>
    </location>
</feature>